<evidence type="ECO:0000256" key="13">
    <source>
        <dbReference type="PIRNR" id="PIRNR001365"/>
    </source>
</evidence>
<reference evidence="16 17" key="1">
    <citation type="submission" date="2018-02" db="EMBL/GenBank/DDBJ databases">
        <authorList>
            <person name="Cohen D.B."/>
            <person name="Kent A.D."/>
        </authorList>
    </citation>
    <scope>NUCLEOTIDE SEQUENCE [LARGE SCALE GENOMIC DNA]</scope>
    <source>
        <strain evidence="16 17">CCAP 1448/3</strain>
    </source>
</reference>
<dbReference type="GO" id="GO:0009089">
    <property type="term" value="P:lysine biosynthetic process via diaminopimelate"/>
    <property type="evidence" value="ECO:0007669"/>
    <property type="project" value="UniProtKB-UniRule"/>
</dbReference>
<dbReference type="Pfam" id="PF00701">
    <property type="entry name" value="DHDPS"/>
    <property type="match status" value="1"/>
</dbReference>
<evidence type="ECO:0000256" key="6">
    <source>
        <dbReference type="ARBA" id="ARBA00022605"/>
    </source>
</evidence>
<dbReference type="AlphaFoldDB" id="A0A2T1BXD0"/>
<reference evidence="16 17" key="2">
    <citation type="submission" date="2018-03" db="EMBL/GenBank/DDBJ databases">
        <title>The ancient ancestry and fast evolution of plastids.</title>
        <authorList>
            <person name="Moore K.R."/>
            <person name="Magnabosco C."/>
            <person name="Momper L."/>
            <person name="Gold D.A."/>
            <person name="Bosak T."/>
            <person name="Fournier G.P."/>
        </authorList>
    </citation>
    <scope>NUCLEOTIDE SEQUENCE [LARGE SCALE GENOMIC DNA]</scope>
    <source>
        <strain evidence="16 17">CCAP 1448/3</strain>
    </source>
</reference>
<dbReference type="PROSITE" id="PS00665">
    <property type="entry name" value="DHDPS_1"/>
    <property type="match status" value="1"/>
</dbReference>
<dbReference type="Proteomes" id="UP000238762">
    <property type="component" value="Unassembled WGS sequence"/>
</dbReference>
<evidence type="ECO:0000256" key="3">
    <source>
        <dbReference type="ARBA" id="ARBA00007592"/>
    </source>
</evidence>
<feature type="site" description="Part of a proton relay during catalysis" evidence="12">
    <location>
        <position position="46"/>
    </location>
</feature>
<comment type="function">
    <text evidence="1 12">Catalyzes the condensation of (S)-aspartate-beta-semialdehyde [(S)-ASA] and pyruvate to 4-hydroxy-tetrahydrodipicolinate (HTPA).</text>
</comment>
<dbReference type="InterPro" id="IPR002220">
    <property type="entry name" value="DapA-like"/>
</dbReference>
<dbReference type="InterPro" id="IPR020625">
    <property type="entry name" value="Schiff_base-form_aldolases_AS"/>
</dbReference>
<dbReference type="GO" id="GO:0008840">
    <property type="term" value="F:4-hydroxy-tetrahydrodipicolinate synthase activity"/>
    <property type="evidence" value="ECO:0007669"/>
    <property type="project" value="UniProtKB-UniRule"/>
</dbReference>
<keyword evidence="9 12" id="KW-0456">Lyase</keyword>
<feature type="binding site" evidence="12 15">
    <location>
        <position position="47"/>
    </location>
    <ligand>
        <name>pyruvate</name>
        <dbReference type="ChEBI" id="CHEBI:15361"/>
    </ligand>
</feature>
<evidence type="ECO:0000313" key="17">
    <source>
        <dbReference type="Proteomes" id="UP000238762"/>
    </source>
</evidence>
<dbReference type="UniPathway" id="UPA00034">
    <property type="reaction ID" value="UER00017"/>
</dbReference>
<dbReference type="GO" id="GO:0005829">
    <property type="term" value="C:cytosol"/>
    <property type="evidence" value="ECO:0007669"/>
    <property type="project" value="TreeGrafter"/>
</dbReference>
<evidence type="ECO:0000256" key="8">
    <source>
        <dbReference type="ARBA" id="ARBA00023154"/>
    </source>
</evidence>
<keyword evidence="7 12" id="KW-0220">Diaminopimelate biosynthesis</keyword>
<evidence type="ECO:0000256" key="7">
    <source>
        <dbReference type="ARBA" id="ARBA00022915"/>
    </source>
</evidence>
<dbReference type="EMBL" id="PVWJ01000177">
    <property type="protein sequence ID" value="PSB00651.1"/>
    <property type="molecule type" value="Genomic_DNA"/>
</dbReference>
<feature type="active site" description="Schiff-base intermediate with substrate" evidence="12 14">
    <location>
        <position position="164"/>
    </location>
</feature>
<name>A0A2T1BXD0_9CYAN</name>
<evidence type="ECO:0000313" key="16">
    <source>
        <dbReference type="EMBL" id="PSB00651.1"/>
    </source>
</evidence>
<dbReference type="HAMAP" id="MF_00418">
    <property type="entry name" value="DapA"/>
    <property type="match status" value="1"/>
</dbReference>
<evidence type="ECO:0000256" key="11">
    <source>
        <dbReference type="ARBA" id="ARBA00047836"/>
    </source>
</evidence>
<evidence type="ECO:0000256" key="4">
    <source>
        <dbReference type="ARBA" id="ARBA00012086"/>
    </source>
</evidence>
<evidence type="ECO:0000256" key="9">
    <source>
        <dbReference type="ARBA" id="ARBA00023239"/>
    </source>
</evidence>
<dbReference type="InterPro" id="IPR005263">
    <property type="entry name" value="DapA"/>
</dbReference>
<comment type="subcellular location">
    <subcellularLocation>
        <location evidence="12">Cytoplasm</location>
    </subcellularLocation>
</comment>
<comment type="caution">
    <text evidence="12">Was originally thought to be a dihydrodipicolinate synthase (DHDPS), catalyzing the condensation of (S)-aspartate-beta-semialdehyde [(S)-ASA] and pyruvate to dihydrodipicolinate (DHDP). However, it was shown in E.coli that the product of the enzymatic reaction is not dihydrodipicolinate but in fact (4S)-4-hydroxy-2,3,4,5-tetrahydro-(2S)-dipicolinic acid (HTPA), and that the consecutive dehydration reaction leading to DHDP is not spontaneous but catalyzed by DapB.</text>
</comment>
<gene>
    <name evidence="12" type="primary">dapA</name>
    <name evidence="16" type="ORF">C7B64_22410</name>
</gene>
<proteinExistence type="inferred from homology"/>
<comment type="caution">
    <text evidence="16">The sequence shown here is derived from an EMBL/GenBank/DDBJ whole genome shotgun (WGS) entry which is preliminary data.</text>
</comment>
<dbReference type="PROSITE" id="PS00666">
    <property type="entry name" value="DHDPS_2"/>
    <property type="match status" value="1"/>
</dbReference>
<accession>A0A2T1BXD0</accession>
<comment type="subunit">
    <text evidence="12">Homotetramer; dimer of dimers.</text>
</comment>
<dbReference type="PANTHER" id="PTHR12128">
    <property type="entry name" value="DIHYDRODIPICOLINATE SYNTHASE"/>
    <property type="match status" value="1"/>
</dbReference>
<dbReference type="OrthoDB" id="9782828at2"/>
<dbReference type="EC" id="4.3.3.7" evidence="4 12"/>
<evidence type="ECO:0000256" key="15">
    <source>
        <dbReference type="PIRSR" id="PIRSR001365-2"/>
    </source>
</evidence>
<evidence type="ECO:0000256" key="1">
    <source>
        <dbReference type="ARBA" id="ARBA00003294"/>
    </source>
</evidence>
<comment type="similarity">
    <text evidence="3 12 13">Belongs to the DapA family.</text>
</comment>
<feature type="active site" description="Proton donor/acceptor" evidence="12 14">
    <location>
        <position position="136"/>
    </location>
</feature>
<dbReference type="SUPFAM" id="SSF51569">
    <property type="entry name" value="Aldolase"/>
    <property type="match status" value="1"/>
</dbReference>
<keyword evidence="8 12" id="KW-0457">Lysine biosynthesis</keyword>
<dbReference type="PRINTS" id="PR00146">
    <property type="entry name" value="DHPICSNTHASE"/>
</dbReference>
<dbReference type="InterPro" id="IPR013785">
    <property type="entry name" value="Aldolase_TIM"/>
</dbReference>
<keyword evidence="10 12" id="KW-0704">Schiff base</keyword>
<dbReference type="InterPro" id="IPR020624">
    <property type="entry name" value="Schiff_base-form_aldolases_CS"/>
</dbReference>
<evidence type="ECO:0000256" key="12">
    <source>
        <dbReference type="HAMAP-Rule" id="MF_00418"/>
    </source>
</evidence>
<dbReference type="GO" id="GO:0019877">
    <property type="term" value="P:diaminopimelate biosynthetic process"/>
    <property type="evidence" value="ECO:0007669"/>
    <property type="project" value="UniProtKB-UniRule"/>
</dbReference>
<dbReference type="PANTHER" id="PTHR12128:SF66">
    <property type="entry name" value="4-HYDROXY-2-OXOGLUTARATE ALDOLASE, MITOCHONDRIAL"/>
    <property type="match status" value="1"/>
</dbReference>
<dbReference type="SMART" id="SM01130">
    <property type="entry name" value="DHDPS"/>
    <property type="match status" value="1"/>
</dbReference>
<evidence type="ECO:0000256" key="10">
    <source>
        <dbReference type="ARBA" id="ARBA00023270"/>
    </source>
</evidence>
<keyword evidence="17" id="KW-1185">Reference proteome</keyword>
<evidence type="ECO:0000256" key="2">
    <source>
        <dbReference type="ARBA" id="ARBA00005120"/>
    </source>
</evidence>
<evidence type="ECO:0000256" key="14">
    <source>
        <dbReference type="PIRSR" id="PIRSR001365-1"/>
    </source>
</evidence>
<feature type="site" description="Part of a proton relay during catalysis" evidence="12">
    <location>
        <position position="109"/>
    </location>
</feature>
<comment type="pathway">
    <text evidence="2 12">Amino-acid biosynthesis; L-lysine biosynthesis via DAP pathway; (S)-tetrahydrodipicolinate from L-aspartate: step 3/4.</text>
</comment>
<keyword evidence="5 12" id="KW-0963">Cytoplasm</keyword>
<dbReference type="Gene3D" id="3.20.20.70">
    <property type="entry name" value="Aldolase class I"/>
    <property type="match status" value="1"/>
</dbReference>
<evidence type="ECO:0000256" key="5">
    <source>
        <dbReference type="ARBA" id="ARBA00022490"/>
    </source>
</evidence>
<feature type="binding site" evidence="12 15">
    <location>
        <position position="206"/>
    </location>
    <ligand>
        <name>pyruvate</name>
        <dbReference type="ChEBI" id="CHEBI:15361"/>
    </ligand>
</feature>
<organism evidence="16 17">
    <name type="scientific">Merismopedia glauca CCAP 1448/3</name>
    <dbReference type="NCBI Taxonomy" id="1296344"/>
    <lineage>
        <taxon>Bacteria</taxon>
        <taxon>Bacillati</taxon>
        <taxon>Cyanobacteriota</taxon>
        <taxon>Cyanophyceae</taxon>
        <taxon>Synechococcales</taxon>
        <taxon>Merismopediaceae</taxon>
        <taxon>Merismopedia</taxon>
    </lineage>
</organism>
<dbReference type="NCBIfam" id="TIGR00674">
    <property type="entry name" value="dapA"/>
    <property type="match status" value="1"/>
</dbReference>
<comment type="catalytic activity">
    <reaction evidence="11 12">
        <text>L-aspartate 4-semialdehyde + pyruvate = (2S,4S)-4-hydroxy-2,3,4,5-tetrahydrodipicolinate + H2O + H(+)</text>
        <dbReference type="Rhea" id="RHEA:34171"/>
        <dbReference type="ChEBI" id="CHEBI:15361"/>
        <dbReference type="ChEBI" id="CHEBI:15377"/>
        <dbReference type="ChEBI" id="CHEBI:15378"/>
        <dbReference type="ChEBI" id="CHEBI:67139"/>
        <dbReference type="ChEBI" id="CHEBI:537519"/>
        <dbReference type="EC" id="4.3.3.7"/>
    </reaction>
</comment>
<protein>
    <recommendedName>
        <fullName evidence="4 12">4-hydroxy-tetrahydrodipicolinate synthase</fullName>
        <shortName evidence="12">HTPA synthase</shortName>
        <ecNumber evidence="4 12">4.3.3.7</ecNumber>
    </recommendedName>
</protein>
<keyword evidence="6 12" id="KW-0028">Amino-acid biosynthesis</keyword>
<dbReference type="CDD" id="cd00950">
    <property type="entry name" value="DHDPS"/>
    <property type="match status" value="1"/>
</dbReference>
<sequence>MINFGRVITAMITPFDENGAVNYSVVEKLAANLAENGSDSIVVCGTTGESPTLTWSEEYQLFKVVKAAVSGKAKVIAGTGSNSSDEAIEATKQAAKLDVDGSLQVVPYYNKPPQSGLYCHYEAIAKSCPDLPILLYNVPSRTSQNLLPETVAKLAKIPNIVGIKEASGNIDQASQIRATTPKEFTIYSGDDSLTLPLLAVGATGVVSIASHLVGNQIQEMIQAFESGKNQLATQIHVELFPLFKVLFCTTNPIPLKAALKMQGWQVGSPRLPLTELPEELLENLELIMKQSSLIK</sequence>
<dbReference type="PIRSF" id="PIRSF001365">
    <property type="entry name" value="DHDPS"/>
    <property type="match status" value="1"/>
</dbReference>